<proteinExistence type="predicted"/>
<dbReference type="InterPro" id="IPR001034">
    <property type="entry name" value="DeoR_HTH"/>
</dbReference>
<evidence type="ECO:0000256" key="1">
    <source>
        <dbReference type="ARBA" id="ARBA00023015"/>
    </source>
</evidence>
<dbReference type="SMART" id="SM00420">
    <property type="entry name" value="HTH_DEOR"/>
    <property type="match status" value="1"/>
</dbReference>
<dbReference type="InterPro" id="IPR014036">
    <property type="entry name" value="DeoR-like_C"/>
</dbReference>
<evidence type="ECO:0000313" key="5">
    <source>
        <dbReference type="Proteomes" id="UP000238956"/>
    </source>
</evidence>
<dbReference type="RefSeq" id="WP_104967122.1">
    <property type="nucleotide sequence ID" value="NZ_CP025536.1"/>
</dbReference>
<evidence type="ECO:0000259" key="3">
    <source>
        <dbReference type="PROSITE" id="PS51000"/>
    </source>
</evidence>
<dbReference type="Pfam" id="PF00455">
    <property type="entry name" value="DeoRC"/>
    <property type="match status" value="1"/>
</dbReference>
<feature type="domain" description="HTH deoR-type" evidence="3">
    <location>
        <begin position="3"/>
        <end position="59"/>
    </location>
</feature>
<organism evidence="4 5">
    <name type="scientific">Streptococcus pluranimalium</name>
    <dbReference type="NCBI Taxonomy" id="82348"/>
    <lineage>
        <taxon>Bacteria</taxon>
        <taxon>Bacillati</taxon>
        <taxon>Bacillota</taxon>
        <taxon>Bacilli</taxon>
        <taxon>Lactobacillales</taxon>
        <taxon>Streptococcaceae</taxon>
        <taxon>Streptococcus</taxon>
    </lineage>
</organism>
<evidence type="ECO:0000313" key="4">
    <source>
        <dbReference type="EMBL" id="AUW95780.1"/>
    </source>
</evidence>
<dbReference type="PROSITE" id="PS51000">
    <property type="entry name" value="HTH_DEOR_2"/>
    <property type="match status" value="1"/>
</dbReference>
<dbReference type="AlphaFoldDB" id="A0A2L0D2D4"/>
<evidence type="ECO:0000256" key="2">
    <source>
        <dbReference type="ARBA" id="ARBA00023163"/>
    </source>
</evidence>
<reference evidence="4 5" key="1">
    <citation type="submission" date="2017-12" db="EMBL/GenBank/DDBJ databases">
        <authorList>
            <person name="Hurst M.R.H."/>
        </authorList>
    </citation>
    <scope>NUCLEOTIDE SEQUENCE [LARGE SCALE GENOMIC DNA]</scope>
    <source>
        <strain evidence="4 5">TH11417</strain>
    </source>
</reference>
<accession>A0A2L0D2D4</accession>
<sequence length="246" mass="27312">MIPYERQQKILGLLKDTELIKFEEIEEVFPSVSASTLRRDLKELQKNNKIEYLSGGAVKLVSAVGEIPIATRNHLYSAQKEKIANIAVNYIQDGDIIYLDSGSTCSALFKKIVDKRITIYTTNTDIFGITGDISAEIITLGGQYNPINSSVSGPLTEINLKNIYFNKAFLGVNGIDEKYGVTTPTLAEANKKSIVREHSDNTYLLCDSTKFHNLSNVKVFNLKDVVVISDKNDETLGKIVTLISKE</sequence>
<protein>
    <submittedName>
        <fullName evidence="4">DeoR/GlpR transcriptional regulator</fullName>
    </submittedName>
</protein>
<dbReference type="InterPro" id="IPR036390">
    <property type="entry name" value="WH_DNA-bd_sf"/>
</dbReference>
<keyword evidence="2" id="KW-0804">Transcription</keyword>
<dbReference type="OrthoDB" id="9797223at2"/>
<dbReference type="KEGG" id="splr:C0J00_00885"/>
<name>A0A2L0D2D4_9STRE</name>
<dbReference type="SUPFAM" id="SSF46785">
    <property type="entry name" value="Winged helix' DNA-binding domain"/>
    <property type="match status" value="1"/>
</dbReference>
<reference evidence="4 5" key="2">
    <citation type="submission" date="2018-02" db="EMBL/GenBank/DDBJ databases">
        <title>Whole genome sequencing analysis of Streptococcus pluranimalium isolated from cattle infected mastitis in China.</title>
        <authorList>
            <person name="Zhang J.-R."/>
            <person name="Hu G.-Z."/>
        </authorList>
    </citation>
    <scope>NUCLEOTIDE SEQUENCE [LARGE SCALE GENOMIC DNA]</scope>
    <source>
        <strain evidence="4 5">TH11417</strain>
    </source>
</reference>
<dbReference type="InterPro" id="IPR037171">
    <property type="entry name" value="NagB/RpiA_transferase-like"/>
</dbReference>
<keyword evidence="1" id="KW-0805">Transcription regulation</keyword>
<dbReference type="Gene3D" id="3.40.50.1360">
    <property type="match status" value="1"/>
</dbReference>
<dbReference type="InterPro" id="IPR050313">
    <property type="entry name" value="Carb_Metab_HTH_regulators"/>
</dbReference>
<dbReference type="PANTHER" id="PTHR30363:SF44">
    <property type="entry name" value="AGA OPERON TRANSCRIPTIONAL REPRESSOR-RELATED"/>
    <property type="match status" value="1"/>
</dbReference>
<dbReference type="GeneID" id="98392465"/>
<keyword evidence="5" id="KW-1185">Reference proteome</keyword>
<dbReference type="EMBL" id="CP025536">
    <property type="protein sequence ID" value="AUW95780.1"/>
    <property type="molecule type" value="Genomic_DNA"/>
</dbReference>
<dbReference type="PANTHER" id="PTHR30363">
    <property type="entry name" value="HTH-TYPE TRANSCRIPTIONAL REGULATOR SRLR-RELATED"/>
    <property type="match status" value="1"/>
</dbReference>
<dbReference type="SMART" id="SM01134">
    <property type="entry name" value="DeoRC"/>
    <property type="match status" value="1"/>
</dbReference>
<dbReference type="Pfam" id="PF08220">
    <property type="entry name" value="HTH_DeoR"/>
    <property type="match status" value="1"/>
</dbReference>
<dbReference type="GO" id="GO:0003700">
    <property type="term" value="F:DNA-binding transcription factor activity"/>
    <property type="evidence" value="ECO:0007669"/>
    <property type="project" value="InterPro"/>
</dbReference>
<dbReference type="Proteomes" id="UP000238956">
    <property type="component" value="Chromosome"/>
</dbReference>
<dbReference type="SUPFAM" id="SSF100950">
    <property type="entry name" value="NagB/RpiA/CoA transferase-like"/>
    <property type="match status" value="1"/>
</dbReference>
<gene>
    <name evidence="4" type="ORF">C0J00_00885</name>
</gene>